<evidence type="ECO:0000313" key="1">
    <source>
        <dbReference type="EMBL" id="ABU81751.1"/>
    </source>
</evidence>
<dbReference type="GeneID" id="5562380"/>
<dbReference type="Gene3D" id="3.40.50.2000">
    <property type="entry name" value="Glycogen Phosphorylase B"/>
    <property type="match status" value="1"/>
</dbReference>
<dbReference type="eggNOG" id="arCOG01410">
    <property type="taxonomic scope" value="Archaea"/>
</dbReference>
<evidence type="ECO:0000313" key="2">
    <source>
        <dbReference type="Proteomes" id="UP000000262"/>
    </source>
</evidence>
<proteinExistence type="predicted"/>
<protein>
    <submittedName>
        <fullName evidence="1">Uncharacterized protein</fullName>
    </submittedName>
</protein>
<dbReference type="RefSeq" id="WP_011998603.1">
    <property type="nucleotide sequence ID" value="NC_009776.1"/>
</dbReference>
<reference evidence="1 2" key="1">
    <citation type="journal article" date="2008" name="Genome Biol.">
        <title>A genomic analysis of the archaeal system Ignicoccus hospitalis-Nanoarchaeum equitans.</title>
        <authorList>
            <person name="Podar M."/>
            <person name="Anderson I."/>
            <person name="Makarova K.S."/>
            <person name="Elkins J.G."/>
            <person name="Ivanova N."/>
            <person name="Wall M.A."/>
            <person name="Lykidis A."/>
            <person name="Mavromatis K."/>
            <person name="Sun H."/>
            <person name="Hudson M.E."/>
            <person name="Chen W."/>
            <person name="Deciu C."/>
            <person name="Hutchison D."/>
            <person name="Eads J.R."/>
            <person name="Anderson A."/>
            <person name="Fernandes F."/>
            <person name="Szeto E."/>
            <person name="Lapidus A."/>
            <person name="Kyrpides N.C."/>
            <person name="Saier M.H.Jr."/>
            <person name="Richardson P.M."/>
            <person name="Rachel R."/>
            <person name="Huber H."/>
            <person name="Eisen J.A."/>
            <person name="Koonin E.V."/>
            <person name="Keller M."/>
            <person name="Stetter K.O."/>
        </authorList>
    </citation>
    <scope>NUCLEOTIDE SEQUENCE [LARGE SCALE GENOMIC DNA]</scope>
    <source>
        <strain evidence="2">KIN4/I / DSM 18386 / JCM 14125</strain>
    </source>
</reference>
<dbReference type="AlphaFoldDB" id="A8A9Z9"/>
<dbReference type="EMBL" id="CP000816">
    <property type="protein sequence ID" value="ABU81751.1"/>
    <property type="molecule type" value="Genomic_DNA"/>
</dbReference>
<gene>
    <name evidence="1" type="ordered locus">Igni_0569</name>
</gene>
<keyword evidence="2" id="KW-1185">Reference proteome</keyword>
<dbReference type="HOGENOM" id="CLU_637146_0_0_2"/>
<organism evidence="1 2">
    <name type="scientific">Ignicoccus hospitalis (strain KIN4/I / DSM 18386 / JCM 14125)</name>
    <dbReference type="NCBI Taxonomy" id="453591"/>
    <lineage>
        <taxon>Archaea</taxon>
        <taxon>Thermoproteota</taxon>
        <taxon>Thermoprotei</taxon>
        <taxon>Desulfurococcales</taxon>
        <taxon>Desulfurococcaceae</taxon>
        <taxon>Ignicoccus</taxon>
    </lineage>
</organism>
<name>A8A9Z9_IGNH4</name>
<sequence length="430" mass="48823">MVKVSVVYGHPEVRVAGGSYSHVVNLATSIAQVLKEKGVDYEVDLVFAGRVFVEKPKFDSSLNIKVIEADMYNPLYYNLKNLNATIQRLTRGLFSYFPPLVLSRDGVRRLREALKLSSLIISRPPATTSLSLAYWLALRLSSPRDAILVDENFNENLWGLIELGVDAFPSKIKAIAAQASQVWLTRILSCLLHDFVFTISEGGAEVILEEVPWPLKKLCKGKMIALYPPLYSKTKYPSSKEGGPFTFCTSGSFYPHQGWKELAKLIYAMNEAFDMHDKIKFKIFGAPINLYRFFKNLVGAFSNVEFDYITVKEELYKAYARECDAFLALYDPFRAYKFYGAPAKLADYVLFNKPIIIWNNEEYLKTLEALTKKCDCAIVVNNFEELLEVALKLVKAGPGECECELRERTRSEEAIEEIIESVLSRRRKLG</sequence>
<accession>A8A9Z9</accession>
<dbReference type="STRING" id="453591.Igni_0569"/>
<dbReference type="KEGG" id="iho:Igni_0569"/>
<dbReference type="Proteomes" id="UP000000262">
    <property type="component" value="Chromosome"/>
</dbReference>